<dbReference type="SUPFAM" id="SSF53098">
    <property type="entry name" value="Ribonuclease H-like"/>
    <property type="match status" value="1"/>
</dbReference>
<dbReference type="Pfam" id="PF13456">
    <property type="entry name" value="RVT_3"/>
    <property type="match status" value="1"/>
</dbReference>
<dbReference type="PANTHER" id="PTHR48475">
    <property type="entry name" value="RIBONUCLEASE H"/>
    <property type="match status" value="1"/>
</dbReference>
<organism evidence="2">
    <name type="scientific">Desulfobacca acetoxidans</name>
    <dbReference type="NCBI Taxonomy" id="60893"/>
    <lineage>
        <taxon>Bacteria</taxon>
        <taxon>Pseudomonadati</taxon>
        <taxon>Thermodesulfobacteriota</taxon>
        <taxon>Desulfobaccia</taxon>
        <taxon>Desulfobaccales</taxon>
        <taxon>Desulfobaccaceae</taxon>
        <taxon>Desulfobacca</taxon>
    </lineage>
</organism>
<dbReference type="GO" id="GO:0003676">
    <property type="term" value="F:nucleic acid binding"/>
    <property type="evidence" value="ECO:0007669"/>
    <property type="project" value="InterPro"/>
</dbReference>
<dbReference type="InterPro" id="IPR002156">
    <property type="entry name" value="RNaseH_domain"/>
</dbReference>
<dbReference type="EMBL" id="DTKJ01000004">
    <property type="protein sequence ID" value="HGZ10655.1"/>
    <property type="molecule type" value="Genomic_DNA"/>
</dbReference>
<sequence>MWTLYFDGASRGNPGPAGAGYVLYDPQRTKRAGEGRFLGTTTNNVAEYQALLLGLNKALELGVKNLHIFSDSELVVRQLNGQYRVRHPHLVPLWLAAGKTLQKFQHYAISHLDRSENQEADLLARQAVDLYLQNR</sequence>
<accession>A0A7C5AKC0</accession>
<dbReference type="InterPro" id="IPR012337">
    <property type="entry name" value="RNaseH-like_sf"/>
</dbReference>
<dbReference type="PANTHER" id="PTHR48475:SF1">
    <property type="entry name" value="RNASE H TYPE-1 DOMAIN-CONTAINING PROTEIN"/>
    <property type="match status" value="1"/>
</dbReference>
<comment type="caution">
    <text evidence="2">The sequence shown here is derived from an EMBL/GenBank/DDBJ whole genome shotgun (WGS) entry which is preliminary data.</text>
</comment>
<dbReference type="CDD" id="cd09279">
    <property type="entry name" value="RNase_HI_like"/>
    <property type="match status" value="1"/>
</dbReference>
<dbReference type="AlphaFoldDB" id="A0A7C5AKC0"/>
<protein>
    <submittedName>
        <fullName evidence="2">Ribonuclease HI family protein</fullName>
    </submittedName>
</protein>
<evidence type="ECO:0000313" key="2">
    <source>
        <dbReference type="EMBL" id="HGZ10655.1"/>
    </source>
</evidence>
<dbReference type="GO" id="GO:0004523">
    <property type="term" value="F:RNA-DNA hybrid ribonuclease activity"/>
    <property type="evidence" value="ECO:0007669"/>
    <property type="project" value="InterPro"/>
</dbReference>
<name>A0A7C5AKC0_9BACT</name>
<gene>
    <name evidence="2" type="ORF">ENW48_00365</name>
</gene>
<dbReference type="Gene3D" id="3.30.420.10">
    <property type="entry name" value="Ribonuclease H-like superfamily/Ribonuclease H"/>
    <property type="match status" value="1"/>
</dbReference>
<reference evidence="2" key="1">
    <citation type="journal article" date="2020" name="mSystems">
        <title>Genome- and Community-Level Interaction Insights into Carbon Utilization and Element Cycling Functions of Hydrothermarchaeota in Hydrothermal Sediment.</title>
        <authorList>
            <person name="Zhou Z."/>
            <person name="Liu Y."/>
            <person name="Xu W."/>
            <person name="Pan J."/>
            <person name="Luo Z.H."/>
            <person name="Li M."/>
        </authorList>
    </citation>
    <scope>NUCLEOTIDE SEQUENCE [LARGE SCALE GENOMIC DNA]</scope>
    <source>
        <strain evidence="2">SpSt-853</strain>
    </source>
</reference>
<proteinExistence type="predicted"/>
<evidence type="ECO:0000259" key="1">
    <source>
        <dbReference type="PROSITE" id="PS50879"/>
    </source>
</evidence>
<dbReference type="InterPro" id="IPR036397">
    <property type="entry name" value="RNaseH_sf"/>
</dbReference>
<dbReference type="PROSITE" id="PS50879">
    <property type="entry name" value="RNASE_H_1"/>
    <property type="match status" value="1"/>
</dbReference>
<feature type="domain" description="RNase H type-1" evidence="1">
    <location>
        <begin position="1"/>
        <end position="129"/>
    </location>
</feature>